<evidence type="ECO:0000313" key="1">
    <source>
        <dbReference type="EMBL" id="PHI06551.1"/>
    </source>
</evidence>
<proteinExistence type="predicted"/>
<accession>A0A2C6BQP2</accession>
<dbReference type="SUPFAM" id="SSF56563">
    <property type="entry name" value="Major capsid protein gp5"/>
    <property type="match status" value="1"/>
</dbReference>
<comment type="caution">
    <text evidence="1">The sequence shown here is derived from an EMBL/GenBank/DDBJ whole genome shotgun (WGS) entry which is preliminary data.</text>
</comment>
<name>A0A2C6BQP2_FUSNP</name>
<dbReference type="RefSeq" id="WP_098974238.1">
    <property type="nucleotide sequence ID" value="NZ_CP077115.1"/>
</dbReference>
<gene>
    <name evidence="1" type="ORF">CBG54_05670</name>
</gene>
<dbReference type="EMBL" id="NIRN01000001">
    <property type="protein sequence ID" value="PHI06551.1"/>
    <property type="molecule type" value="Genomic_DNA"/>
</dbReference>
<reference evidence="1 2" key="1">
    <citation type="submission" date="2017-06" db="EMBL/GenBank/DDBJ databases">
        <title>Draft genome sequence of Fusobacterium nucleatum subsp. polymorphum KCOM 1271 (=ChDC F305).</title>
        <authorList>
            <person name="Kook J.-K."/>
            <person name="Park S.-N."/>
            <person name="Lim Y.K."/>
            <person name="Roh H."/>
        </authorList>
    </citation>
    <scope>NUCLEOTIDE SEQUENCE [LARGE SCALE GENOMIC DNA]</scope>
    <source>
        <strain evidence="2">KCOM 1271 (ChDC F305)</strain>
    </source>
</reference>
<protein>
    <submittedName>
        <fullName evidence="1">Uncharacterized protein</fullName>
    </submittedName>
</protein>
<organism evidence="1 2">
    <name type="scientific">Fusobacterium nucleatum subsp. polymorphum</name>
    <name type="common">Fusobacterium polymorphum</name>
    <dbReference type="NCBI Taxonomy" id="76857"/>
    <lineage>
        <taxon>Bacteria</taxon>
        <taxon>Fusobacteriati</taxon>
        <taxon>Fusobacteriota</taxon>
        <taxon>Fusobacteriia</taxon>
        <taxon>Fusobacteriales</taxon>
        <taxon>Fusobacteriaceae</taxon>
        <taxon>Fusobacterium</taxon>
    </lineage>
</organism>
<evidence type="ECO:0000313" key="2">
    <source>
        <dbReference type="Proteomes" id="UP000224182"/>
    </source>
</evidence>
<sequence length="470" mass="53336">MAKRFVEYDKEQIKDSLQSFLSLNKERAIVDDKLFKDNAEESLEFLKRIEDFSETIINNGFDVQTQKNFSMRDLSLEIEKTIKDYSEKTGKSIKDFSASSLGVFSQQILNRVVTKIQYNDFEAWQYVSKDMPLEDSTVFYTVVIGEEGSPATARVAEGGEFKTINLESTEDFIKTSKGKVGVMVAYSQEALERNGLALINTLLSAAINDMKRYKSLEAIRLLEAHATTALDALSSTPTLKPSGRSFQNPIQQNGTLLLGDLEKFLYQAQNSHFNIDVIFLHPLAWNVIYKEPNIREYLKETANIRFMIPAKMETVYQNAVTKWNHNVGKAVYKTERMEVPQLIKNKNLNIIVTPLVSYFVKGSTVYSPATRFTTAPVAQYSSVSENCTDILLCDSSRALSYVHDGKGITVDRIEDKLVDVTKIKLKERYGFVLDKNHGVFAFRNITVTDDVYDPTANQPIITLKRNEVFN</sequence>
<dbReference type="AlphaFoldDB" id="A0A2C6BQP2"/>
<dbReference type="Proteomes" id="UP000224182">
    <property type="component" value="Unassembled WGS sequence"/>
</dbReference>